<sequence length="52" mass="5714">MSPTHASRETDARAWRDQGRRPTRKDQYEAVEATVPRAAGAGATLGEEYPQA</sequence>
<name>G8XDX4_STREN</name>
<feature type="region of interest" description="Disordered" evidence="1">
    <location>
        <begin position="1"/>
        <end position="52"/>
    </location>
</feature>
<geneLocation type="plasmid" evidence="2 3">
    <name>pSCATT</name>
</geneLocation>
<dbReference type="PATRIC" id="fig|1003195.29.peg.6813"/>
<organism evidence="2 3">
    <name type="scientific">Streptantibioticus cattleyicolor (strain ATCC 35852 / DSM 46488 / JCM 4925 / NBRC 14057 / NRRL 8057)</name>
    <name type="common">Streptomyces cattleya</name>
    <dbReference type="NCBI Taxonomy" id="1003195"/>
    <lineage>
        <taxon>Bacteria</taxon>
        <taxon>Bacillati</taxon>
        <taxon>Actinomycetota</taxon>
        <taxon>Actinomycetes</taxon>
        <taxon>Kitasatosporales</taxon>
        <taxon>Streptomycetaceae</taxon>
        <taxon>Streptantibioticus</taxon>
    </lineage>
</organism>
<dbReference type="Proteomes" id="UP000007842">
    <property type="component" value="Plasmid pSCATT"/>
</dbReference>
<protein>
    <submittedName>
        <fullName evidence="2">Uncharacterized protein</fullName>
    </submittedName>
</protein>
<reference evidence="3" key="1">
    <citation type="submission" date="2011-12" db="EMBL/GenBank/DDBJ databases">
        <title>Complete genome sequence of Streptomyces cattleya strain DSM 46488.</title>
        <authorList>
            <person name="Ou H.-Y."/>
            <person name="Li P."/>
            <person name="Zhao C."/>
            <person name="O'Hagan D."/>
            <person name="Deng Z."/>
        </authorList>
    </citation>
    <scope>NUCLEOTIDE SEQUENCE [LARGE SCALE GENOMIC DNA]</scope>
    <source>
        <strain evidence="3">ATCC 35852 / DSM 46488 / JCM 4925 / NBRC 14057 / NRRL 8057</strain>
        <plasmid evidence="3">Plasmid pSCATT</plasmid>
    </source>
</reference>
<keyword evidence="3" id="KW-1185">Reference proteome</keyword>
<dbReference type="RefSeq" id="WP_014626956.1">
    <property type="nucleotide sequence ID" value="NC_016113.1"/>
</dbReference>
<dbReference type="KEGG" id="scy:SCATT_p10160"/>
<feature type="compositionally biased region" description="Basic and acidic residues" evidence="1">
    <location>
        <begin position="1"/>
        <end position="28"/>
    </location>
</feature>
<dbReference type="EMBL" id="CP003229">
    <property type="protein sequence ID" value="AEW99209.1"/>
    <property type="molecule type" value="Genomic_DNA"/>
</dbReference>
<evidence type="ECO:0000313" key="3">
    <source>
        <dbReference type="Proteomes" id="UP000007842"/>
    </source>
</evidence>
<keyword evidence="2" id="KW-0614">Plasmid</keyword>
<evidence type="ECO:0000313" key="2">
    <source>
        <dbReference type="EMBL" id="AEW99209.1"/>
    </source>
</evidence>
<proteinExistence type="predicted"/>
<gene>
    <name evidence="2" type="ordered locus">SCATT_p10160</name>
</gene>
<accession>G8XDX4</accession>
<dbReference type="HOGENOM" id="CLU_3085069_0_0_11"/>
<dbReference type="AlphaFoldDB" id="G8XDX4"/>
<evidence type="ECO:0000256" key="1">
    <source>
        <dbReference type="SAM" id="MobiDB-lite"/>
    </source>
</evidence>